<dbReference type="GeneID" id="78477562"/>
<keyword evidence="3" id="KW-1185">Reference proteome</keyword>
<dbReference type="GO" id="GO:0008289">
    <property type="term" value="F:lipid binding"/>
    <property type="evidence" value="ECO:0007669"/>
    <property type="project" value="UniProtKB-KW"/>
</dbReference>
<evidence type="ECO:0000313" key="3">
    <source>
        <dbReference type="Proteomes" id="UP000069771"/>
    </source>
</evidence>
<dbReference type="InterPro" id="IPR043168">
    <property type="entry name" value="DegV_C"/>
</dbReference>
<evidence type="ECO:0000313" key="2">
    <source>
        <dbReference type="EMBL" id="AMK53891.1"/>
    </source>
</evidence>
<organism evidence="2 3">
    <name type="scientific">Faecalibaculum rodentium</name>
    <dbReference type="NCBI Taxonomy" id="1702221"/>
    <lineage>
        <taxon>Bacteria</taxon>
        <taxon>Bacillati</taxon>
        <taxon>Bacillota</taxon>
        <taxon>Erysipelotrichia</taxon>
        <taxon>Erysipelotrichales</taxon>
        <taxon>Erysipelotrichaceae</taxon>
        <taxon>Faecalibaculum</taxon>
    </lineage>
</organism>
<dbReference type="Gene3D" id="3.40.50.10170">
    <property type="match status" value="1"/>
</dbReference>
<reference evidence="2 3" key="1">
    <citation type="journal article" date="2016" name="Gut Pathog.">
        <title>Whole genome sequencing of "Faecalibaculum rodentium" ALO17, isolated from C57BL/6J laboratory mouse feces.</title>
        <authorList>
            <person name="Lim S."/>
            <person name="Chang D.H."/>
            <person name="Ahn S."/>
            <person name="Kim B.C."/>
        </authorList>
    </citation>
    <scope>NUCLEOTIDE SEQUENCE [LARGE SCALE GENOMIC DNA]</scope>
    <source>
        <strain evidence="2 3">Alo17</strain>
    </source>
</reference>
<dbReference type="Proteomes" id="UP000069771">
    <property type="component" value="Chromosome"/>
</dbReference>
<accession>A0A140DTB4</accession>
<protein>
    <submittedName>
        <fullName evidence="2">DegV family EDD domain-containing protein</fullName>
    </submittedName>
</protein>
<dbReference type="RefSeq" id="WP_067555605.1">
    <property type="nucleotide sequence ID" value="NZ_CARKPP010000046.1"/>
</dbReference>
<dbReference type="SUPFAM" id="SSF82549">
    <property type="entry name" value="DAK1/DegV-like"/>
    <property type="match status" value="1"/>
</dbReference>
<proteinExistence type="predicted"/>
<dbReference type="PANTHER" id="PTHR33434">
    <property type="entry name" value="DEGV DOMAIN-CONTAINING PROTEIN DR_1986-RELATED"/>
    <property type="match status" value="1"/>
</dbReference>
<dbReference type="EMBL" id="CP011391">
    <property type="protein sequence ID" value="AMK53891.1"/>
    <property type="molecule type" value="Genomic_DNA"/>
</dbReference>
<name>A0A140DTB4_9FIRM</name>
<dbReference type="AlphaFoldDB" id="A0A140DTB4"/>
<dbReference type="PANTHER" id="PTHR33434:SF2">
    <property type="entry name" value="FATTY ACID-BINDING PROTEIN TM_1468"/>
    <property type="match status" value="1"/>
</dbReference>
<dbReference type="PROSITE" id="PS51482">
    <property type="entry name" value="DEGV"/>
    <property type="match status" value="1"/>
</dbReference>
<dbReference type="InterPro" id="IPR003797">
    <property type="entry name" value="DegV"/>
</dbReference>
<dbReference type="Gene3D" id="3.30.1180.10">
    <property type="match status" value="1"/>
</dbReference>
<dbReference type="OrthoDB" id="9775494at2"/>
<sequence length="287" mass="30515">MNVRVMTDSGSGLTKAQAEALGMDYLPLQVTAGDSTYLDGIDLTTDRLYDMLEAGDMPSTSLPPLGIVEELAEKYEEEGVTDVMLITLSNGLSSTNSTVTAALKSHDINVHTLDLYTTLGVEWYAAQAAAQLAAAGVAPQEIVTRIAEAIEDSKGFLIPEDLDHLAKGGRLTPVAAKLGGLLKIRPILEVSKASEGKVDVWDKVRTTSKAIKKAAEHIQESLTPGKDYVFFVLDSRNPEGAALAAKGLEENGPVKILEQPLCAVIASHTGMQAVGLQYIPKIEGVEV</sequence>
<gene>
    <name evidence="2" type="ORF">AALO17_07570</name>
</gene>
<dbReference type="NCBIfam" id="TIGR00762">
    <property type="entry name" value="DegV"/>
    <property type="match status" value="1"/>
</dbReference>
<dbReference type="Pfam" id="PF02645">
    <property type="entry name" value="DegV"/>
    <property type="match status" value="1"/>
</dbReference>
<dbReference type="KEGG" id="fro:AALO17_07570"/>
<dbReference type="STRING" id="1702221.AALO17_07570"/>
<keyword evidence="1" id="KW-0446">Lipid-binding</keyword>
<dbReference type="InterPro" id="IPR050270">
    <property type="entry name" value="DegV_domain_contain"/>
</dbReference>
<evidence type="ECO:0000256" key="1">
    <source>
        <dbReference type="ARBA" id="ARBA00023121"/>
    </source>
</evidence>